<dbReference type="Proteomes" id="UP001163046">
    <property type="component" value="Unassembled WGS sequence"/>
</dbReference>
<dbReference type="PROSITE" id="PS51539">
    <property type="entry name" value="AV_PCP_ALPHA"/>
    <property type="match status" value="1"/>
</dbReference>
<evidence type="ECO:0000313" key="3">
    <source>
        <dbReference type="Proteomes" id="UP001163046"/>
    </source>
</evidence>
<proteinExistence type="predicted"/>
<name>A0A9X0CZP6_9CNID</name>
<keyword evidence="3" id="KW-1185">Reference proteome</keyword>
<dbReference type="InterPro" id="IPR008741">
    <property type="entry name" value="AV_PCPalpha"/>
</dbReference>
<dbReference type="GO" id="GO:0004197">
    <property type="term" value="F:cysteine-type endopeptidase activity"/>
    <property type="evidence" value="ECO:0007669"/>
    <property type="project" value="InterPro"/>
</dbReference>
<reference evidence="2" key="1">
    <citation type="submission" date="2023-01" db="EMBL/GenBank/DDBJ databases">
        <title>Genome assembly of the deep-sea coral Lophelia pertusa.</title>
        <authorList>
            <person name="Herrera S."/>
            <person name="Cordes E."/>
        </authorList>
    </citation>
    <scope>NUCLEOTIDE SEQUENCE</scope>
    <source>
        <strain evidence="2">USNM1676648</strain>
        <tissue evidence="2">Polyp</tissue>
    </source>
</reference>
<dbReference type="OrthoDB" id="3318at2759"/>
<accession>A0A9X0CZP6</accession>
<dbReference type="EMBL" id="MU826353">
    <property type="protein sequence ID" value="KAJ7380353.1"/>
    <property type="molecule type" value="Genomic_DNA"/>
</dbReference>
<feature type="domain" description="Peptidase C31" evidence="1">
    <location>
        <begin position="1"/>
        <end position="69"/>
    </location>
</feature>
<gene>
    <name evidence="2" type="ORF">OS493_008805</name>
</gene>
<evidence type="ECO:0000313" key="2">
    <source>
        <dbReference type="EMBL" id="KAJ7380353.1"/>
    </source>
</evidence>
<protein>
    <recommendedName>
        <fullName evidence="1">Peptidase C31 domain-containing protein</fullName>
    </recommendedName>
</protein>
<evidence type="ECO:0000259" key="1">
    <source>
        <dbReference type="PROSITE" id="PS51539"/>
    </source>
</evidence>
<sequence>MPLQPNASSPAPDGFSEVPLLGPTSVPLVAVSTSTVSPTQAAGLESGMVTLNLNTTSASPAMNPFSTSFPSASPATTGTYSVGAPLVAPGGSPPSIPSFPPPVHGMTPPLIPLAPMSSPQQSSIPAGSSAVTVTATATPLMTDITAGASPAPLIPMTGMSSASDDIAAAFQPTPIQPIATS</sequence>
<comment type="caution">
    <text evidence="2">The sequence shown here is derived from an EMBL/GenBank/DDBJ whole genome shotgun (WGS) entry which is preliminary data.</text>
</comment>
<organism evidence="2 3">
    <name type="scientific">Desmophyllum pertusum</name>
    <dbReference type="NCBI Taxonomy" id="174260"/>
    <lineage>
        <taxon>Eukaryota</taxon>
        <taxon>Metazoa</taxon>
        <taxon>Cnidaria</taxon>
        <taxon>Anthozoa</taxon>
        <taxon>Hexacorallia</taxon>
        <taxon>Scleractinia</taxon>
        <taxon>Caryophylliina</taxon>
        <taxon>Caryophylliidae</taxon>
        <taxon>Desmophyllum</taxon>
    </lineage>
</organism>
<dbReference type="AlphaFoldDB" id="A0A9X0CZP6"/>